<dbReference type="EMBL" id="CP015519">
    <property type="protein sequence ID" value="APG26393.1"/>
    <property type="molecule type" value="Genomic_DNA"/>
</dbReference>
<dbReference type="EC" id="2.10.1.1" evidence="11"/>
<keyword evidence="14" id="KW-1185">Reference proteome</keyword>
<dbReference type="InterPro" id="IPR036425">
    <property type="entry name" value="MoaB/Mog-like_dom_sf"/>
</dbReference>
<dbReference type="SMART" id="SM00852">
    <property type="entry name" value="MoCF_biosynth"/>
    <property type="match status" value="1"/>
</dbReference>
<evidence type="ECO:0000256" key="1">
    <source>
        <dbReference type="ARBA" id="ARBA00001946"/>
    </source>
</evidence>
<dbReference type="InterPro" id="IPR038987">
    <property type="entry name" value="MoeA-like"/>
</dbReference>
<evidence type="ECO:0000256" key="8">
    <source>
        <dbReference type="ARBA" id="ARBA00022842"/>
    </source>
</evidence>
<gene>
    <name evidence="13" type="ORF">A7E78_00020</name>
</gene>
<dbReference type="GO" id="GO:0006777">
    <property type="term" value="P:Mo-molybdopterin cofactor biosynthetic process"/>
    <property type="evidence" value="ECO:0007669"/>
    <property type="project" value="UniProtKB-UniRule"/>
</dbReference>
<dbReference type="GO" id="GO:0005829">
    <property type="term" value="C:cytosol"/>
    <property type="evidence" value="ECO:0007669"/>
    <property type="project" value="TreeGrafter"/>
</dbReference>
<evidence type="ECO:0000313" key="13">
    <source>
        <dbReference type="EMBL" id="APG26393.1"/>
    </source>
</evidence>
<keyword evidence="5 11" id="KW-0500">Molybdenum</keyword>
<reference evidence="13 14" key="1">
    <citation type="journal article" date="2017" name="Genome Announc.">
        <title>Complete Genome Sequences of Two Acetylene-Fermenting Pelobacter acetylenicus Strains.</title>
        <authorList>
            <person name="Sutton J.M."/>
            <person name="Baesman S.M."/>
            <person name="Fierst J.L."/>
            <person name="Poret-Peterson A.T."/>
            <person name="Oremland R.S."/>
            <person name="Dunlap D.S."/>
            <person name="Akob D.M."/>
        </authorList>
    </citation>
    <scope>NUCLEOTIDE SEQUENCE [LARGE SCALE GENOMIC DNA]</scope>
    <source>
        <strain evidence="13 14">SFB93</strain>
    </source>
</reference>
<dbReference type="FunFam" id="3.40.980.10:FF:000004">
    <property type="entry name" value="Molybdopterin molybdenumtransferase"/>
    <property type="match status" value="1"/>
</dbReference>
<evidence type="ECO:0000313" key="14">
    <source>
        <dbReference type="Proteomes" id="UP000182517"/>
    </source>
</evidence>
<evidence type="ECO:0000256" key="7">
    <source>
        <dbReference type="ARBA" id="ARBA00022723"/>
    </source>
</evidence>
<comment type="cofactor">
    <cofactor evidence="1 11">
        <name>Mg(2+)</name>
        <dbReference type="ChEBI" id="CHEBI:18420"/>
    </cofactor>
</comment>
<dbReference type="NCBIfam" id="NF045515">
    <property type="entry name" value="Glp_gephyrin"/>
    <property type="match status" value="1"/>
</dbReference>
<dbReference type="Gene3D" id="3.40.980.10">
    <property type="entry name" value="MoaB/Mog-like domain"/>
    <property type="match status" value="1"/>
</dbReference>
<keyword evidence="8 11" id="KW-0460">Magnesium</keyword>
<dbReference type="Pfam" id="PF03454">
    <property type="entry name" value="MoeA_C"/>
    <property type="match status" value="1"/>
</dbReference>
<dbReference type="GO" id="GO:0046872">
    <property type="term" value="F:metal ion binding"/>
    <property type="evidence" value="ECO:0007669"/>
    <property type="project" value="UniProtKB-UniRule"/>
</dbReference>
<sequence>MISIEHAQQLIMDRISPLEIENAPILQGLNRVTPENHISPWDIPLVASSAMDGYAFAGPGLSGDSMKVKGMLPAGQYCDEPILPEEAMKIMTGAPVPPSCDTVVPFEDVVVKGDRICLSKEVKRGANVRCPGENVCRDSVVIHRGSVLRPAEIGMLATIGKTTVPVFRRPKVAILSTGDELQDLGSTPLPGKIINSNSYSLATQVQDAGGEALLLGVSNDTQEATCEKMKEGLNADFLVISGGVSVGDRDYVKPAIEQLGGEILFWKVDMKPGKPVAFAEIQGIPIFALPGNPTAAMVAFELFVRPALLKAMGNRRVFRPKVIATIKEKLINKRERPHLVRGIVKLLGKGYEVSIAGNQGSDRIASLVEGNCLIQIESAGAFAPGDKVEVMLLDRGFEMGLVDHDFSCDGPKGSQVVRAKDSSLRFRMSS</sequence>
<evidence type="ECO:0000256" key="11">
    <source>
        <dbReference type="RuleBase" id="RU365090"/>
    </source>
</evidence>
<dbReference type="GO" id="GO:0061599">
    <property type="term" value="F:molybdopterin molybdotransferase activity"/>
    <property type="evidence" value="ECO:0007669"/>
    <property type="project" value="UniProtKB-UniRule"/>
</dbReference>
<dbReference type="PANTHER" id="PTHR10192:SF5">
    <property type="entry name" value="GEPHYRIN"/>
    <property type="match status" value="1"/>
</dbReference>
<dbReference type="UniPathway" id="UPA00344"/>
<dbReference type="KEGG" id="pef:A7E78_00020"/>
<dbReference type="PANTHER" id="PTHR10192">
    <property type="entry name" value="MOLYBDOPTERIN BIOSYNTHESIS PROTEIN"/>
    <property type="match status" value="1"/>
</dbReference>
<proteinExistence type="inferred from homology"/>
<dbReference type="Gene3D" id="2.170.190.11">
    <property type="entry name" value="Molybdopterin biosynthesis moea protein, domain 3"/>
    <property type="match status" value="1"/>
</dbReference>
<dbReference type="Pfam" id="PF00994">
    <property type="entry name" value="MoCF_biosynth"/>
    <property type="match status" value="1"/>
</dbReference>
<evidence type="ECO:0000256" key="4">
    <source>
        <dbReference type="ARBA" id="ARBA00010763"/>
    </source>
</evidence>
<keyword evidence="6 11" id="KW-0808">Transferase</keyword>
<comment type="pathway">
    <text evidence="3 11">Cofactor biosynthesis; molybdopterin biosynthesis.</text>
</comment>
<comment type="catalytic activity">
    <reaction evidence="10">
        <text>adenylyl-molybdopterin + molybdate = Mo-molybdopterin + AMP + H(+)</text>
        <dbReference type="Rhea" id="RHEA:35047"/>
        <dbReference type="ChEBI" id="CHEBI:15378"/>
        <dbReference type="ChEBI" id="CHEBI:36264"/>
        <dbReference type="ChEBI" id="CHEBI:62727"/>
        <dbReference type="ChEBI" id="CHEBI:71302"/>
        <dbReference type="ChEBI" id="CHEBI:456215"/>
        <dbReference type="EC" id="2.10.1.1"/>
    </reaction>
</comment>
<dbReference type="InterPro" id="IPR036688">
    <property type="entry name" value="MoeA_C_domain_IV_sf"/>
</dbReference>
<keyword evidence="9 11" id="KW-0501">Molybdenum cofactor biosynthesis</keyword>
<dbReference type="CDD" id="cd00887">
    <property type="entry name" value="MoeA"/>
    <property type="match status" value="1"/>
</dbReference>
<dbReference type="InterPro" id="IPR008284">
    <property type="entry name" value="MoCF_biosynth_CS"/>
</dbReference>
<dbReference type="SUPFAM" id="SSF63882">
    <property type="entry name" value="MoeA N-terminal region -like"/>
    <property type="match status" value="1"/>
</dbReference>
<dbReference type="InterPro" id="IPR005110">
    <property type="entry name" value="MoeA_linker/N"/>
</dbReference>
<dbReference type="STRING" id="1842532.A7E78_00020"/>
<dbReference type="InterPro" id="IPR005111">
    <property type="entry name" value="MoeA_C_domain_IV"/>
</dbReference>
<dbReference type="InterPro" id="IPR001453">
    <property type="entry name" value="MoaB/Mog_dom"/>
</dbReference>
<keyword evidence="7 11" id="KW-0479">Metal-binding</keyword>
<evidence type="ECO:0000256" key="6">
    <source>
        <dbReference type="ARBA" id="ARBA00022679"/>
    </source>
</evidence>
<dbReference type="SUPFAM" id="SSF53218">
    <property type="entry name" value="Molybdenum cofactor biosynthesis proteins"/>
    <property type="match status" value="1"/>
</dbReference>
<feature type="domain" description="MoaB/Mog" evidence="12">
    <location>
        <begin position="173"/>
        <end position="310"/>
    </location>
</feature>
<evidence type="ECO:0000256" key="3">
    <source>
        <dbReference type="ARBA" id="ARBA00005046"/>
    </source>
</evidence>
<evidence type="ECO:0000259" key="12">
    <source>
        <dbReference type="SMART" id="SM00852"/>
    </source>
</evidence>
<dbReference type="AlphaFoldDB" id="A0A1L3GKB4"/>
<organism evidence="13 14">
    <name type="scientific">Syntrophotalea acetylenivorans</name>
    <dbReference type="NCBI Taxonomy" id="1842532"/>
    <lineage>
        <taxon>Bacteria</taxon>
        <taxon>Pseudomonadati</taxon>
        <taxon>Thermodesulfobacteriota</taxon>
        <taxon>Desulfuromonadia</taxon>
        <taxon>Desulfuromonadales</taxon>
        <taxon>Syntrophotaleaceae</taxon>
        <taxon>Syntrophotalea</taxon>
    </lineage>
</organism>
<dbReference type="Gene3D" id="2.40.340.10">
    <property type="entry name" value="MoeA, C-terminal, domain IV"/>
    <property type="match status" value="1"/>
</dbReference>
<name>A0A1L3GKB4_9BACT</name>
<evidence type="ECO:0000256" key="10">
    <source>
        <dbReference type="ARBA" id="ARBA00047317"/>
    </source>
</evidence>
<dbReference type="Gene3D" id="3.90.105.10">
    <property type="entry name" value="Molybdopterin biosynthesis moea protein, domain 2"/>
    <property type="match status" value="1"/>
</dbReference>
<dbReference type="Proteomes" id="UP000182517">
    <property type="component" value="Chromosome"/>
</dbReference>
<accession>A0A1L3GKB4</accession>
<dbReference type="RefSeq" id="WP_072282353.1">
    <property type="nucleotide sequence ID" value="NZ_CP015519.1"/>
</dbReference>
<comment type="function">
    <text evidence="2 11">Catalyzes the insertion of molybdate into adenylated molybdopterin with the concomitant release of AMP.</text>
</comment>
<protein>
    <recommendedName>
        <fullName evidence="11">Molybdopterin molybdenumtransferase</fullName>
        <ecNumber evidence="11">2.10.1.1</ecNumber>
    </recommendedName>
</protein>
<evidence type="ECO:0000256" key="9">
    <source>
        <dbReference type="ARBA" id="ARBA00023150"/>
    </source>
</evidence>
<comment type="similarity">
    <text evidence="4 11">Belongs to the MoeA family.</text>
</comment>
<evidence type="ECO:0000256" key="5">
    <source>
        <dbReference type="ARBA" id="ARBA00022505"/>
    </source>
</evidence>
<dbReference type="SUPFAM" id="SSF63867">
    <property type="entry name" value="MoeA C-terminal domain-like"/>
    <property type="match status" value="1"/>
</dbReference>
<evidence type="ECO:0000256" key="2">
    <source>
        <dbReference type="ARBA" id="ARBA00002901"/>
    </source>
</evidence>
<dbReference type="NCBIfam" id="TIGR00177">
    <property type="entry name" value="molyb_syn"/>
    <property type="match status" value="1"/>
</dbReference>
<dbReference type="InterPro" id="IPR036135">
    <property type="entry name" value="MoeA_linker/N_sf"/>
</dbReference>
<dbReference type="Pfam" id="PF03453">
    <property type="entry name" value="MoeA_N"/>
    <property type="match status" value="1"/>
</dbReference>
<dbReference type="PROSITE" id="PS01079">
    <property type="entry name" value="MOCF_BIOSYNTHESIS_2"/>
    <property type="match status" value="1"/>
</dbReference>
<dbReference type="OrthoDB" id="9804758at2"/>